<organism evidence="2 3">
    <name type="scientific">Pedobacter zeae</name>
    <dbReference type="NCBI Taxonomy" id="1737356"/>
    <lineage>
        <taxon>Bacteria</taxon>
        <taxon>Pseudomonadati</taxon>
        <taxon>Bacteroidota</taxon>
        <taxon>Sphingobacteriia</taxon>
        <taxon>Sphingobacteriales</taxon>
        <taxon>Sphingobacteriaceae</taxon>
        <taxon>Pedobacter</taxon>
    </lineage>
</organism>
<evidence type="ECO:0000313" key="2">
    <source>
        <dbReference type="EMBL" id="GGG94893.1"/>
    </source>
</evidence>
<accession>A0ABQ1XJ13</accession>
<evidence type="ECO:0000256" key="1">
    <source>
        <dbReference type="SAM" id="Phobius"/>
    </source>
</evidence>
<proteinExistence type="predicted"/>
<keyword evidence="3" id="KW-1185">Reference proteome</keyword>
<keyword evidence="1" id="KW-0472">Membrane</keyword>
<feature type="transmembrane region" description="Helical" evidence="1">
    <location>
        <begin position="45"/>
        <end position="65"/>
    </location>
</feature>
<comment type="caution">
    <text evidence="2">The sequence shown here is derived from an EMBL/GenBank/DDBJ whole genome shotgun (WGS) entry which is preliminary data.</text>
</comment>
<sequence length="67" mass="7502">MESKKTFIAGVLITLLGIGMLLWGVHMFTYRGDFTELMSITGEYSFLFCIPVFLIGVVLTIIGLVKR</sequence>
<name>A0ABQ1XJ13_9SPHI</name>
<evidence type="ECO:0000313" key="3">
    <source>
        <dbReference type="Proteomes" id="UP000642938"/>
    </source>
</evidence>
<keyword evidence="1" id="KW-0812">Transmembrane</keyword>
<feature type="transmembrane region" description="Helical" evidence="1">
    <location>
        <begin position="7"/>
        <end position="25"/>
    </location>
</feature>
<reference evidence="3" key="1">
    <citation type="journal article" date="2019" name="Int. J. Syst. Evol. Microbiol.">
        <title>The Global Catalogue of Microorganisms (GCM) 10K type strain sequencing project: providing services to taxonomists for standard genome sequencing and annotation.</title>
        <authorList>
            <consortium name="The Broad Institute Genomics Platform"/>
            <consortium name="The Broad Institute Genome Sequencing Center for Infectious Disease"/>
            <person name="Wu L."/>
            <person name="Ma J."/>
        </authorList>
    </citation>
    <scope>NUCLEOTIDE SEQUENCE [LARGE SCALE GENOMIC DNA]</scope>
    <source>
        <strain evidence="3">CGMCC 1.15287</strain>
    </source>
</reference>
<dbReference type="EMBL" id="BMHZ01000001">
    <property type="protein sequence ID" value="GGG94893.1"/>
    <property type="molecule type" value="Genomic_DNA"/>
</dbReference>
<dbReference type="Proteomes" id="UP000642938">
    <property type="component" value="Unassembled WGS sequence"/>
</dbReference>
<evidence type="ECO:0008006" key="4">
    <source>
        <dbReference type="Google" id="ProtNLM"/>
    </source>
</evidence>
<keyword evidence="1" id="KW-1133">Transmembrane helix</keyword>
<protein>
    <recommendedName>
        <fullName evidence="4">DUF3098 domain-containing protein</fullName>
    </recommendedName>
</protein>
<gene>
    <name evidence="2" type="ORF">GCM10007422_05460</name>
</gene>